<name>A0A7E4UND1_PANRE</name>
<dbReference type="AlphaFoldDB" id="A0A7E4UND1"/>
<evidence type="ECO:0000313" key="2">
    <source>
        <dbReference type="WBParaSite" id="Pan_g10548.t1"/>
    </source>
</evidence>
<reference evidence="2" key="2">
    <citation type="submission" date="2020-10" db="UniProtKB">
        <authorList>
            <consortium name="WormBaseParasite"/>
        </authorList>
    </citation>
    <scope>IDENTIFICATION</scope>
</reference>
<evidence type="ECO:0000313" key="1">
    <source>
        <dbReference type="Proteomes" id="UP000492821"/>
    </source>
</evidence>
<protein>
    <submittedName>
        <fullName evidence="2">FTH domain-containing protein</fullName>
    </submittedName>
</protein>
<organism evidence="1 2">
    <name type="scientific">Panagrellus redivivus</name>
    <name type="common">Microworm</name>
    <dbReference type="NCBI Taxonomy" id="6233"/>
    <lineage>
        <taxon>Eukaryota</taxon>
        <taxon>Metazoa</taxon>
        <taxon>Ecdysozoa</taxon>
        <taxon>Nematoda</taxon>
        <taxon>Chromadorea</taxon>
        <taxon>Rhabditida</taxon>
        <taxon>Tylenchina</taxon>
        <taxon>Panagrolaimomorpha</taxon>
        <taxon>Panagrolaimoidea</taxon>
        <taxon>Panagrolaimidae</taxon>
        <taxon>Panagrellus</taxon>
    </lineage>
</organism>
<reference evidence="1" key="1">
    <citation type="journal article" date="2013" name="Genetics">
        <title>The draft genome and transcriptome of Panagrellus redivivus are shaped by the harsh demands of a free-living lifestyle.</title>
        <authorList>
            <person name="Srinivasan J."/>
            <person name="Dillman A.R."/>
            <person name="Macchietto M.G."/>
            <person name="Heikkinen L."/>
            <person name="Lakso M."/>
            <person name="Fracchia K.M."/>
            <person name="Antoshechkin I."/>
            <person name="Mortazavi A."/>
            <person name="Wong G."/>
            <person name="Sternberg P.W."/>
        </authorList>
    </citation>
    <scope>NUCLEOTIDE SEQUENCE [LARGE SCALE GENOMIC DNA]</scope>
    <source>
        <strain evidence="1">MT8872</strain>
    </source>
</reference>
<keyword evidence="1" id="KW-1185">Reference proteome</keyword>
<sequence>MPYPLNNLAYGLRCRLSELTTPSERYKLQVAAGNVSICPTKLQPFSNFSPVSWFCQNGTVLYEHNKNVFILCEDEIFACEYVSIDNDGNDSYAFHIKDILFACPYLEYFLIKGRISKNWIAEVMLAGNQSLKKLTIHYSKSSDFEEFSFHDLMKMLKAQKPGFNLTIKISDNTGQFRVFFLQLKQFFTFKRRLRHPRKEFCTKLSVYYKSVYYDSYSHDAFIRY</sequence>
<dbReference type="Proteomes" id="UP000492821">
    <property type="component" value="Unassembled WGS sequence"/>
</dbReference>
<dbReference type="WBParaSite" id="Pan_g10548.t1">
    <property type="protein sequence ID" value="Pan_g10548.t1"/>
    <property type="gene ID" value="Pan_g10548"/>
</dbReference>
<accession>A0A7E4UND1</accession>
<proteinExistence type="predicted"/>